<protein>
    <submittedName>
        <fullName evidence="1">Phytanoyl-CoA dioxygenase family protein</fullName>
    </submittedName>
</protein>
<dbReference type="Pfam" id="PF05721">
    <property type="entry name" value="PhyH"/>
    <property type="match status" value="1"/>
</dbReference>
<dbReference type="Gene3D" id="2.60.120.620">
    <property type="entry name" value="q2cbj1_9rhob like domain"/>
    <property type="match status" value="1"/>
</dbReference>
<evidence type="ECO:0000313" key="1">
    <source>
        <dbReference type="EMBL" id="MBL6448105.1"/>
    </source>
</evidence>
<organism evidence="1 2">
    <name type="scientific">Fulvivirga marina</name>
    <dbReference type="NCBI Taxonomy" id="2494733"/>
    <lineage>
        <taxon>Bacteria</taxon>
        <taxon>Pseudomonadati</taxon>
        <taxon>Bacteroidota</taxon>
        <taxon>Cytophagia</taxon>
        <taxon>Cytophagales</taxon>
        <taxon>Fulvivirgaceae</taxon>
        <taxon>Fulvivirga</taxon>
    </lineage>
</organism>
<comment type="caution">
    <text evidence="1">The sequence shown here is derived from an EMBL/GenBank/DDBJ whole genome shotgun (WGS) entry which is preliminary data.</text>
</comment>
<dbReference type="AlphaFoldDB" id="A0A937FXS4"/>
<dbReference type="GO" id="GO:0016706">
    <property type="term" value="F:2-oxoglutarate-dependent dioxygenase activity"/>
    <property type="evidence" value="ECO:0007669"/>
    <property type="project" value="UniProtKB-ARBA"/>
</dbReference>
<reference evidence="1" key="1">
    <citation type="submission" date="2021-01" db="EMBL/GenBank/DDBJ databases">
        <title>Fulvivirga kasyanovii gen. nov., sp nov., a novel member of the phylum Bacteroidetes isolated from seawater in a mussel farm.</title>
        <authorList>
            <person name="Zhao L.-H."/>
            <person name="Wang Z.-J."/>
        </authorList>
    </citation>
    <scope>NUCLEOTIDE SEQUENCE</scope>
    <source>
        <strain evidence="1">29W222</strain>
    </source>
</reference>
<dbReference type="EMBL" id="JAEUGD010000058">
    <property type="protein sequence ID" value="MBL6448105.1"/>
    <property type="molecule type" value="Genomic_DNA"/>
</dbReference>
<accession>A0A937FXS4</accession>
<keyword evidence="1" id="KW-0560">Oxidoreductase</keyword>
<evidence type="ECO:0000313" key="2">
    <source>
        <dbReference type="Proteomes" id="UP000614216"/>
    </source>
</evidence>
<proteinExistence type="predicted"/>
<dbReference type="Proteomes" id="UP000614216">
    <property type="component" value="Unassembled WGS sequence"/>
</dbReference>
<gene>
    <name evidence="1" type="ORF">JMN32_17435</name>
</gene>
<keyword evidence="1" id="KW-0223">Dioxygenase</keyword>
<dbReference type="InterPro" id="IPR008775">
    <property type="entry name" value="Phytyl_CoA_dOase-like"/>
</dbReference>
<keyword evidence="2" id="KW-1185">Reference proteome</keyword>
<sequence>MNVLYFDSDLTDNERRQGLYQGQLFTYSPFGATYSFCYFADALIREAFAGFDPEYAQWELPVNQYVDILKALKPRFIHHNKSKEFIQQILRDKGCDLNKTYFDLPRLRTSTSDGYLTSGIAYAFHPHRDTWYSAPMSQVNWWIPIYTMAEENGLALHPKYWSRPIANDSREFSYQEWVNGSRKTCAENISSDKRWQPSPQERVEMDSELRIIPEPGGIIMFSAAHLHASVPNTSGKTRFSIDFRTINIDDVVAGVGAPNIDTACKGEALVDFIRASDFAPFPEELIYQTV</sequence>
<name>A0A937FXS4_9BACT</name>
<dbReference type="SUPFAM" id="SSF51197">
    <property type="entry name" value="Clavaminate synthase-like"/>
    <property type="match status" value="1"/>
</dbReference>